<dbReference type="InParanoid" id="A0A1J7I6J4"/>
<name>A0A1J7I6J4_9PEZI</name>
<accession>A0A1J7I6J4</accession>
<dbReference type="OrthoDB" id="184880at2759"/>
<proteinExistence type="inferred from homology"/>
<dbReference type="EMBL" id="KV875109">
    <property type="protein sequence ID" value="OIW23061.1"/>
    <property type="molecule type" value="Genomic_DNA"/>
</dbReference>
<sequence length="468" mass="51928">MASNPQSPAASPPAGPSAVATPSVGSPVGSPPKSPPGIVPSGTSPHSQSSSTVARAPAAENNNIEPETEGAAAVAHGAEEEDEGLGSDAASSTSASLSSSVRDYVFENNRRYHRYQEGRYLLPNDEPEQEREDMKHAMVVTVCDGLLHFAPISNPQRILDKSEKGRLRWSMRRGSYPQLNIRVPGLLTEPFWSTVGDEYPEAEVIGIDLSPIQPNWVPPNVKFMVDDAEAEWLFGSDTFDLVHARFVCMAIKNWPRMLTRAYDAIKPGGWIELQELRFVVQCDDDTCPPDYGYGRFVDHCMSGFRTFGVDPLSMERNAELLVESGFRDVQEKVWKVPIGTWPRDPKLKKVGLYNRAMLYDALEAVSLAPLTRGLKWSTAEVEVFLINVRKSLMDSSLWLGIDVRAPTEMGFGRCARHWDSCRRGEGREGRQIAFMGRSRKGERSHVRRSWVARPRRRGTQGAVEVTGT</sequence>
<keyword evidence="3" id="KW-0808">Transferase</keyword>
<feature type="compositionally biased region" description="Low complexity" evidence="2">
    <location>
        <begin position="16"/>
        <end position="28"/>
    </location>
</feature>
<evidence type="ECO:0000313" key="3">
    <source>
        <dbReference type="EMBL" id="OIW23061.1"/>
    </source>
</evidence>
<dbReference type="Gene3D" id="3.40.50.150">
    <property type="entry name" value="Vaccinia Virus protein VP39"/>
    <property type="match status" value="1"/>
</dbReference>
<dbReference type="AlphaFoldDB" id="A0A1J7I6J4"/>
<dbReference type="GO" id="GO:0008168">
    <property type="term" value="F:methyltransferase activity"/>
    <property type="evidence" value="ECO:0007669"/>
    <property type="project" value="UniProtKB-KW"/>
</dbReference>
<feature type="region of interest" description="Disordered" evidence="2">
    <location>
        <begin position="1"/>
        <end position="99"/>
    </location>
</feature>
<dbReference type="PANTHER" id="PTHR43591:SF24">
    <property type="entry name" value="2-METHOXY-6-POLYPRENYL-1,4-BENZOQUINOL METHYLASE, MITOCHONDRIAL"/>
    <property type="match status" value="1"/>
</dbReference>
<evidence type="ECO:0000256" key="1">
    <source>
        <dbReference type="ARBA" id="ARBA00038158"/>
    </source>
</evidence>
<protein>
    <submittedName>
        <fullName evidence="3">S-adenosyl-L-methionine-dependent methyltransferase</fullName>
    </submittedName>
</protein>
<keyword evidence="3" id="KW-0489">Methyltransferase</keyword>
<reference evidence="3 4" key="1">
    <citation type="submission" date="2016-10" db="EMBL/GenBank/DDBJ databases">
        <title>Draft genome sequence of Coniochaeta ligniaria NRRL30616, a lignocellulolytic fungus for bioabatement of inhibitors in plant biomass hydrolysates.</title>
        <authorList>
            <consortium name="DOE Joint Genome Institute"/>
            <person name="Jimenez D.J."/>
            <person name="Hector R.E."/>
            <person name="Riley R."/>
            <person name="Sun H."/>
            <person name="Grigoriev I.V."/>
            <person name="Van Elsas J.D."/>
            <person name="Nichols N.N."/>
        </authorList>
    </citation>
    <scope>NUCLEOTIDE SEQUENCE [LARGE SCALE GENOMIC DNA]</scope>
    <source>
        <strain evidence="3 4">NRRL 30616</strain>
    </source>
</reference>
<feature type="compositionally biased region" description="Low complexity" evidence="2">
    <location>
        <begin position="39"/>
        <end position="52"/>
    </location>
</feature>
<dbReference type="SUPFAM" id="SSF53335">
    <property type="entry name" value="S-adenosyl-L-methionine-dependent methyltransferases"/>
    <property type="match status" value="1"/>
</dbReference>
<comment type="similarity">
    <text evidence="1">Belongs to the methyltransferase superfamily. LaeA methyltransferase family.</text>
</comment>
<dbReference type="PANTHER" id="PTHR43591">
    <property type="entry name" value="METHYLTRANSFERASE"/>
    <property type="match status" value="1"/>
</dbReference>
<evidence type="ECO:0000313" key="4">
    <source>
        <dbReference type="Proteomes" id="UP000182658"/>
    </source>
</evidence>
<dbReference type="STRING" id="1408157.A0A1J7I6J4"/>
<feature type="compositionally biased region" description="Pro residues" evidence="2">
    <location>
        <begin position="29"/>
        <end position="38"/>
    </location>
</feature>
<gene>
    <name evidence="3" type="ORF">CONLIGDRAFT_687135</name>
</gene>
<dbReference type="Pfam" id="PF13489">
    <property type="entry name" value="Methyltransf_23"/>
    <property type="match status" value="1"/>
</dbReference>
<feature type="compositionally biased region" description="Low complexity" evidence="2">
    <location>
        <begin position="87"/>
        <end position="99"/>
    </location>
</feature>
<keyword evidence="4" id="KW-1185">Reference proteome</keyword>
<organism evidence="3 4">
    <name type="scientific">Coniochaeta ligniaria NRRL 30616</name>
    <dbReference type="NCBI Taxonomy" id="1408157"/>
    <lineage>
        <taxon>Eukaryota</taxon>
        <taxon>Fungi</taxon>
        <taxon>Dikarya</taxon>
        <taxon>Ascomycota</taxon>
        <taxon>Pezizomycotina</taxon>
        <taxon>Sordariomycetes</taxon>
        <taxon>Sordariomycetidae</taxon>
        <taxon>Coniochaetales</taxon>
        <taxon>Coniochaetaceae</taxon>
        <taxon>Coniochaeta</taxon>
    </lineage>
</organism>
<dbReference type="GO" id="GO:0032259">
    <property type="term" value="P:methylation"/>
    <property type="evidence" value="ECO:0007669"/>
    <property type="project" value="UniProtKB-KW"/>
</dbReference>
<dbReference type="Proteomes" id="UP000182658">
    <property type="component" value="Unassembled WGS sequence"/>
</dbReference>
<dbReference type="InterPro" id="IPR029063">
    <property type="entry name" value="SAM-dependent_MTases_sf"/>
</dbReference>
<dbReference type="CDD" id="cd02440">
    <property type="entry name" value="AdoMet_MTases"/>
    <property type="match status" value="1"/>
</dbReference>
<evidence type="ECO:0000256" key="2">
    <source>
        <dbReference type="SAM" id="MobiDB-lite"/>
    </source>
</evidence>